<sequence>MRKIIITSFVTMDGVLQAPGGPEEDPTGGFKWGGWTAPYGDETTQQVMSSIMSKPFDLLLGRFTYDIFSAYWPYVRNHPIADKFNSIKKFVVSGKQIELPWAGSTLITGDVVKGLKELKQQNGPDLLVHGSSKLIQTLLTNGLADILHIWTFPVTTGKGKRLFREGIPAAEWKLKEIKTSGTGVILATYEPSGDIKTGSFVTAEASEAELARRKNIASL</sequence>
<dbReference type="InterPro" id="IPR024072">
    <property type="entry name" value="DHFR-like_dom_sf"/>
</dbReference>
<keyword evidence="3" id="KW-1185">Reference proteome</keyword>
<dbReference type="GO" id="GO:0009231">
    <property type="term" value="P:riboflavin biosynthetic process"/>
    <property type="evidence" value="ECO:0007669"/>
    <property type="project" value="InterPro"/>
</dbReference>
<accession>A0A1N6E084</accession>
<dbReference type="STRING" id="536979.SAMN04488055_1207"/>
<dbReference type="OrthoDB" id="195113at2"/>
<evidence type="ECO:0000259" key="1">
    <source>
        <dbReference type="Pfam" id="PF01872"/>
    </source>
</evidence>
<evidence type="ECO:0000313" key="2">
    <source>
        <dbReference type="EMBL" id="SIN76367.1"/>
    </source>
</evidence>
<dbReference type="GO" id="GO:0008703">
    <property type="term" value="F:5-amino-6-(5-phosphoribosylamino)uracil reductase activity"/>
    <property type="evidence" value="ECO:0007669"/>
    <property type="project" value="InterPro"/>
</dbReference>
<dbReference type="EMBL" id="FSRA01000001">
    <property type="protein sequence ID" value="SIN76367.1"/>
    <property type="molecule type" value="Genomic_DNA"/>
</dbReference>
<feature type="domain" description="Bacterial bifunctional deaminase-reductase C-terminal" evidence="1">
    <location>
        <begin position="2"/>
        <end position="186"/>
    </location>
</feature>
<protein>
    <submittedName>
        <fullName evidence="2">Dihydrofolate reductase</fullName>
    </submittedName>
</protein>
<dbReference type="AlphaFoldDB" id="A0A1N6E084"/>
<dbReference type="PANTHER" id="PTHR38011:SF2">
    <property type="entry name" value="BIFUNCTIONAL DEAMINASE-REDUCTASE DOMAIN PROTEIN"/>
    <property type="match status" value="1"/>
</dbReference>
<dbReference type="SUPFAM" id="SSF53597">
    <property type="entry name" value="Dihydrofolate reductase-like"/>
    <property type="match status" value="1"/>
</dbReference>
<reference evidence="2 3" key="1">
    <citation type="submission" date="2016-11" db="EMBL/GenBank/DDBJ databases">
        <authorList>
            <person name="Jaros S."/>
            <person name="Januszkiewicz K."/>
            <person name="Wedrychowicz H."/>
        </authorList>
    </citation>
    <scope>NUCLEOTIDE SEQUENCE [LARGE SCALE GENOMIC DNA]</scope>
    <source>
        <strain evidence="2 3">DSM 24787</strain>
    </source>
</reference>
<dbReference type="Gene3D" id="3.40.430.10">
    <property type="entry name" value="Dihydrofolate Reductase, subunit A"/>
    <property type="match status" value="1"/>
</dbReference>
<name>A0A1N6E084_9BACT</name>
<dbReference type="InterPro" id="IPR002734">
    <property type="entry name" value="RibDG_C"/>
</dbReference>
<evidence type="ECO:0000313" key="3">
    <source>
        <dbReference type="Proteomes" id="UP000185003"/>
    </source>
</evidence>
<gene>
    <name evidence="2" type="ORF">SAMN04488055_1207</name>
</gene>
<proteinExistence type="predicted"/>
<dbReference type="PANTHER" id="PTHR38011">
    <property type="entry name" value="DIHYDROFOLATE REDUCTASE FAMILY PROTEIN (AFU_ORTHOLOGUE AFUA_8G06820)"/>
    <property type="match status" value="1"/>
</dbReference>
<dbReference type="Proteomes" id="UP000185003">
    <property type="component" value="Unassembled WGS sequence"/>
</dbReference>
<organism evidence="2 3">
    <name type="scientific">Chitinophaga niabensis</name>
    <dbReference type="NCBI Taxonomy" id="536979"/>
    <lineage>
        <taxon>Bacteria</taxon>
        <taxon>Pseudomonadati</taxon>
        <taxon>Bacteroidota</taxon>
        <taxon>Chitinophagia</taxon>
        <taxon>Chitinophagales</taxon>
        <taxon>Chitinophagaceae</taxon>
        <taxon>Chitinophaga</taxon>
    </lineage>
</organism>
<dbReference type="Pfam" id="PF01872">
    <property type="entry name" value="RibD_C"/>
    <property type="match status" value="1"/>
</dbReference>
<dbReference type="RefSeq" id="WP_074238367.1">
    <property type="nucleotide sequence ID" value="NZ_FSRA01000001.1"/>
</dbReference>
<dbReference type="InterPro" id="IPR050765">
    <property type="entry name" value="Riboflavin_Biosynth_HTPR"/>
</dbReference>